<dbReference type="AlphaFoldDB" id="A0A5B7KGV2"/>
<dbReference type="Proteomes" id="UP000324222">
    <property type="component" value="Unassembled WGS sequence"/>
</dbReference>
<name>A0A5B7KGV2_PORTR</name>
<gene>
    <name evidence="1" type="ORF">E2C01_101763</name>
</gene>
<reference evidence="1 2" key="1">
    <citation type="submission" date="2019-05" db="EMBL/GenBank/DDBJ databases">
        <title>Another draft genome of Portunus trituberculatus and its Hox gene families provides insights of decapod evolution.</title>
        <authorList>
            <person name="Jeong J.-H."/>
            <person name="Song I."/>
            <person name="Kim S."/>
            <person name="Choi T."/>
            <person name="Kim D."/>
            <person name="Ryu S."/>
            <person name="Kim W."/>
        </authorList>
    </citation>
    <scope>NUCLEOTIDE SEQUENCE [LARGE SCALE GENOMIC DNA]</scope>
    <source>
        <tissue evidence="1">Muscle</tissue>
    </source>
</reference>
<protein>
    <submittedName>
        <fullName evidence="1">Uncharacterized protein</fullName>
    </submittedName>
</protein>
<organism evidence="1 2">
    <name type="scientific">Portunus trituberculatus</name>
    <name type="common">Swimming crab</name>
    <name type="synonym">Neptunus trituberculatus</name>
    <dbReference type="NCBI Taxonomy" id="210409"/>
    <lineage>
        <taxon>Eukaryota</taxon>
        <taxon>Metazoa</taxon>
        <taxon>Ecdysozoa</taxon>
        <taxon>Arthropoda</taxon>
        <taxon>Crustacea</taxon>
        <taxon>Multicrustacea</taxon>
        <taxon>Malacostraca</taxon>
        <taxon>Eumalacostraca</taxon>
        <taxon>Eucarida</taxon>
        <taxon>Decapoda</taxon>
        <taxon>Pleocyemata</taxon>
        <taxon>Brachyura</taxon>
        <taxon>Eubrachyura</taxon>
        <taxon>Portunoidea</taxon>
        <taxon>Portunidae</taxon>
        <taxon>Portuninae</taxon>
        <taxon>Portunus</taxon>
    </lineage>
</organism>
<proteinExistence type="predicted"/>
<dbReference type="EMBL" id="VSRR010148793">
    <property type="protein sequence ID" value="MPD05987.1"/>
    <property type="molecule type" value="Genomic_DNA"/>
</dbReference>
<evidence type="ECO:0000313" key="1">
    <source>
        <dbReference type="EMBL" id="MPD05987.1"/>
    </source>
</evidence>
<keyword evidence="2" id="KW-1185">Reference proteome</keyword>
<sequence length="59" mass="6688">MTPLYVEELKPLCHTISSEAAPLITAIFFRHPWKFSVRPTIFSSVTFSSKTPGGELEKY</sequence>
<accession>A0A5B7KGV2</accession>
<evidence type="ECO:0000313" key="2">
    <source>
        <dbReference type="Proteomes" id="UP000324222"/>
    </source>
</evidence>
<comment type="caution">
    <text evidence="1">The sequence shown here is derived from an EMBL/GenBank/DDBJ whole genome shotgun (WGS) entry which is preliminary data.</text>
</comment>